<dbReference type="InterPro" id="IPR047050">
    <property type="entry name" value="NGN"/>
</dbReference>
<dbReference type="InterPro" id="IPR014722">
    <property type="entry name" value="Rib_uL2_dom2"/>
</dbReference>
<dbReference type="GO" id="GO:0005829">
    <property type="term" value="C:cytosol"/>
    <property type="evidence" value="ECO:0007669"/>
    <property type="project" value="TreeGrafter"/>
</dbReference>
<keyword evidence="1" id="KW-0889">Transcription antitermination</keyword>
<comment type="similarity">
    <text evidence="1">Belongs to the NusG family.</text>
</comment>
<evidence type="ECO:0000256" key="1">
    <source>
        <dbReference type="HAMAP-Rule" id="MF_00948"/>
    </source>
</evidence>
<dbReference type="KEGG" id="mlac:CP520_02915"/>
<dbReference type="CDD" id="cd06091">
    <property type="entry name" value="KOW_NusG"/>
    <property type="match status" value="1"/>
</dbReference>
<dbReference type="InterPro" id="IPR001062">
    <property type="entry name" value="Transcrpt_antiterm_NusG"/>
</dbReference>
<accession>A0A291IRW4</accession>
<keyword evidence="4" id="KW-1185">Reference proteome</keyword>
<dbReference type="GO" id="GO:0031564">
    <property type="term" value="P:transcription antitermination"/>
    <property type="evidence" value="ECO:0007669"/>
    <property type="project" value="UniProtKB-UniRule"/>
</dbReference>
<dbReference type="SMART" id="SM00738">
    <property type="entry name" value="NGN"/>
    <property type="match status" value="1"/>
</dbReference>
<dbReference type="GO" id="GO:0006354">
    <property type="term" value="P:DNA-templated transcription elongation"/>
    <property type="evidence" value="ECO:0007669"/>
    <property type="project" value="UniProtKB-UniRule"/>
</dbReference>
<dbReference type="CDD" id="cd09891">
    <property type="entry name" value="NGN_Bact_1"/>
    <property type="match status" value="1"/>
</dbReference>
<sequence length="223" mass="25165">MNSQQTQNQMLEEELDKYPGQWFVINSNTGHEDKVKQDLLEKIKNDKLSNIIFDVRISKYQTETKTGKKTEKNKFPGYIFINMIMTDEAWFIVRNTPGVTGFIGSSGRGAKPFPLTSEEVARMILGDSEEEQKLAIEEVDNNASKTNSNITSGPNSSKEKVLHTANFNVGDYIVIQDGPFADKDGKVVDMDYDKGVAIVSIEMFGRYTPTEVEFKNAQPVKEY</sequence>
<dbReference type="SUPFAM" id="SSF82679">
    <property type="entry name" value="N-utilization substance G protein NusG, N-terminal domain"/>
    <property type="match status" value="1"/>
</dbReference>
<protein>
    <recommendedName>
        <fullName evidence="1 2">Transcription termination/antitermination protein NusG</fullName>
    </recommendedName>
</protein>
<keyword evidence="1" id="KW-0806">Transcription termination</keyword>
<dbReference type="InterPro" id="IPR008991">
    <property type="entry name" value="Translation_prot_SH3-like_sf"/>
</dbReference>
<dbReference type="OrthoDB" id="9809075at2"/>
<gene>
    <name evidence="1" type="primary">nusG</name>
    <name evidence="3" type="ORF">CP520_02915</name>
</gene>
<organism evidence="3 4">
    <name type="scientific">Mesoplasma lactucae ATCC 49193</name>
    <dbReference type="NCBI Taxonomy" id="81460"/>
    <lineage>
        <taxon>Bacteria</taxon>
        <taxon>Bacillati</taxon>
        <taxon>Mycoplasmatota</taxon>
        <taxon>Mollicutes</taxon>
        <taxon>Entomoplasmatales</taxon>
        <taxon>Entomoplasmataceae</taxon>
        <taxon>Mesoplasma</taxon>
    </lineage>
</organism>
<keyword evidence="1" id="KW-0805">Transcription regulation</keyword>
<comment type="function">
    <text evidence="1">Participates in transcription elongation, termination and antitermination.</text>
</comment>
<reference evidence="3 4" key="1">
    <citation type="submission" date="2017-09" db="EMBL/GenBank/DDBJ databases">
        <title>SPAdes assembly of the Mesoplasma lactucae genome.</title>
        <authorList>
            <person name="Knight T.F."/>
            <person name="Rubinstein R."/>
            <person name="Citino T."/>
        </authorList>
    </citation>
    <scope>NUCLEOTIDE SEQUENCE [LARGE SCALE GENOMIC DNA]</scope>
    <source>
        <strain evidence="3 4">831-C4</strain>
    </source>
</reference>
<name>A0A291IRW4_9MOLU</name>
<dbReference type="InterPro" id="IPR043425">
    <property type="entry name" value="NusG-like"/>
</dbReference>
<dbReference type="PANTHER" id="PTHR30265">
    <property type="entry name" value="RHO-INTERACTING TRANSCRIPTION TERMINATION FACTOR NUSG"/>
    <property type="match status" value="1"/>
</dbReference>
<dbReference type="Proteomes" id="UP000232227">
    <property type="component" value="Chromosome"/>
</dbReference>
<dbReference type="Gene3D" id="2.30.30.30">
    <property type="match status" value="1"/>
</dbReference>
<dbReference type="AlphaFoldDB" id="A0A291IRW4"/>
<dbReference type="InterPro" id="IPR036735">
    <property type="entry name" value="NGN_dom_sf"/>
</dbReference>
<dbReference type="HAMAP" id="MF_00948">
    <property type="entry name" value="NusG"/>
    <property type="match status" value="1"/>
</dbReference>
<dbReference type="InterPro" id="IPR010216">
    <property type="entry name" value="Transcrpt_antiterm_NusG_myco"/>
</dbReference>
<dbReference type="NCBIfam" id="TIGR01956">
    <property type="entry name" value="NusG_myco"/>
    <property type="match status" value="1"/>
</dbReference>
<dbReference type="GO" id="GO:0006353">
    <property type="term" value="P:DNA-templated transcription termination"/>
    <property type="evidence" value="ECO:0007669"/>
    <property type="project" value="UniProtKB-UniRule"/>
</dbReference>
<dbReference type="InterPro" id="IPR006645">
    <property type="entry name" value="NGN-like_dom"/>
</dbReference>
<keyword evidence="1" id="KW-0804">Transcription</keyword>
<dbReference type="Gene3D" id="3.30.70.940">
    <property type="entry name" value="NusG, N-terminal domain"/>
    <property type="match status" value="1"/>
</dbReference>
<proteinExistence type="inferred from homology"/>
<evidence type="ECO:0000256" key="2">
    <source>
        <dbReference type="NCBIfam" id="TIGR01956"/>
    </source>
</evidence>
<dbReference type="SUPFAM" id="SSF50104">
    <property type="entry name" value="Translation proteins SH3-like domain"/>
    <property type="match status" value="1"/>
</dbReference>
<evidence type="ECO:0000313" key="3">
    <source>
        <dbReference type="EMBL" id="ATG97665.1"/>
    </source>
</evidence>
<dbReference type="GO" id="GO:0032784">
    <property type="term" value="P:regulation of DNA-templated transcription elongation"/>
    <property type="evidence" value="ECO:0007669"/>
    <property type="project" value="InterPro"/>
</dbReference>
<dbReference type="PANTHER" id="PTHR30265:SF2">
    <property type="entry name" value="TRANSCRIPTION TERMINATION_ANTITERMINATION PROTEIN NUSG"/>
    <property type="match status" value="1"/>
</dbReference>
<dbReference type="Pfam" id="PF02357">
    <property type="entry name" value="NusG"/>
    <property type="match status" value="1"/>
</dbReference>
<dbReference type="RefSeq" id="WP_096862953.1">
    <property type="nucleotide sequence ID" value="NZ_CP023668.1"/>
</dbReference>
<dbReference type="EMBL" id="CP023668">
    <property type="protein sequence ID" value="ATG97665.1"/>
    <property type="molecule type" value="Genomic_DNA"/>
</dbReference>
<evidence type="ECO:0000313" key="4">
    <source>
        <dbReference type="Proteomes" id="UP000232227"/>
    </source>
</evidence>